<evidence type="ECO:0000256" key="3">
    <source>
        <dbReference type="ARBA" id="ARBA00022692"/>
    </source>
</evidence>
<dbReference type="Proteomes" id="UP000192761">
    <property type="component" value="Unassembled WGS sequence"/>
</dbReference>
<evidence type="ECO:0000256" key="4">
    <source>
        <dbReference type="ARBA" id="ARBA00022989"/>
    </source>
</evidence>
<keyword evidence="4 6" id="KW-1133">Transmembrane helix</keyword>
<feature type="transmembrane region" description="Helical" evidence="6">
    <location>
        <begin position="206"/>
        <end position="227"/>
    </location>
</feature>
<keyword evidence="3 6" id="KW-0812">Transmembrane</keyword>
<dbReference type="STRING" id="1121001.SAMN02745857_00166"/>
<feature type="transmembrane region" description="Helical" evidence="6">
    <location>
        <begin position="233"/>
        <end position="251"/>
    </location>
</feature>
<dbReference type="InterPro" id="IPR002549">
    <property type="entry name" value="AI-2E-like"/>
</dbReference>
<accession>A0A1W1WZ07</accession>
<evidence type="ECO:0000256" key="5">
    <source>
        <dbReference type="ARBA" id="ARBA00023136"/>
    </source>
</evidence>
<dbReference type="AlphaFoldDB" id="A0A1W1WZ07"/>
<evidence type="ECO:0000313" key="8">
    <source>
        <dbReference type="Proteomes" id="UP000192761"/>
    </source>
</evidence>
<dbReference type="GO" id="GO:0016020">
    <property type="term" value="C:membrane"/>
    <property type="evidence" value="ECO:0007669"/>
    <property type="project" value="UniProtKB-SubCell"/>
</dbReference>
<evidence type="ECO:0000256" key="2">
    <source>
        <dbReference type="ARBA" id="ARBA00009773"/>
    </source>
</evidence>
<feature type="transmembrane region" description="Helical" evidence="6">
    <location>
        <begin position="62"/>
        <end position="84"/>
    </location>
</feature>
<protein>
    <submittedName>
        <fullName evidence="7">Predicted PurR-regulated permease PerM</fullName>
    </submittedName>
</protein>
<evidence type="ECO:0000256" key="1">
    <source>
        <dbReference type="ARBA" id="ARBA00004141"/>
    </source>
</evidence>
<gene>
    <name evidence="7" type="ORF">SAMN02745857_00166</name>
</gene>
<keyword evidence="8" id="KW-1185">Reference proteome</keyword>
<sequence>MPTTPLDRQCDFATLAIAALLLIATLVFHLVAALFAGMITFVLIRGLSALLVRHIAARRVQLVAVGLIAAVVVGGLALLVLAGISSLKSSAGLSGLLGKMAAIVADASRSLPDWIADSLPTEADDLRAIMVKWLVEHSTEMQMIGKEAGLLLAHVLVGTILGVLVALNQSGPLNALGPLALHLRTRMLRFGDAFQKVVFAQCRISAINTALTAVYLLIALPVLGIHLPFTKTILLLTFLLGLLPAIGNLLSNTVIVIVSLSHSYQVAVASLVFLVVVHKLEYFLNARIVGTQIRAHVWEVLLAMLLFETLFGLAGVVAAPVFYAYMKTELDARGLLIRKDAVAT</sequence>
<dbReference type="Pfam" id="PF01594">
    <property type="entry name" value="AI-2E_transport"/>
    <property type="match status" value="1"/>
</dbReference>
<dbReference type="EMBL" id="FWXD01000001">
    <property type="protein sequence ID" value="SMC16361.1"/>
    <property type="molecule type" value="Genomic_DNA"/>
</dbReference>
<comment type="similarity">
    <text evidence="2">Belongs to the autoinducer-2 exporter (AI-2E) (TC 2.A.86) family.</text>
</comment>
<reference evidence="7 8" key="1">
    <citation type="submission" date="2017-04" db="EMBL/GenBank/DDBJ databases">
        <authorList>
            <person name="Afonso C.L."/>
            <person name="Miller P.J."/>
            <person name="Scott M.A."/>
            <person name="Spackman E."/>
            <person name="Goraichik I."/>
            <person name="Dimitrov K.M."/>
            <person name="Suarez D.L."/>
            <person name="Swayne D.E."/>
        </authorList>
    </citation>
    <scope>NUCLEOTIDE SEQUENCE [LARGE SCALE GENOMIC DNA]</scope>
    <source>
        <strain evidence="7 8">DSM 23236</strain>
    </source>
</reference>
<organism evidence="7 8">
    <name type="scientific">Andreprevotia lacus DSM 23236</name>
    <dbReference type="NCBI Taxonomy" id="1121001"/>
    <lineage>
        <taxon>Bacteria</taxon>
        <taxon>Pseudomonadati</taxon>
        <taxon>Pseudomonadota</taxon>
        <taxon>Betaproteobacteria</taxon>
        <taxon>Neisseriales</taxon>
        <taxon>Chitinibacteraceae</taxon>
        <taxon>Andreprevotia</taxon>
    </lineage>
</organism>
<keyword evidence="5 6" id="KW-0472">Membrane</keyword>
<feature type="transmembrane region" description="Helical" evidence="6">
    <location>
        <begin position="12"/>
        <end position="41"/>
    </location>
</feature>
<dbReference type="OrthoDB" id="8113193at2"/>
<name>A0A1W1WZ07_9NEIS</name>
<feature type="transmembrane region" description="Helical" evidence="6">
    <location>
        <begin position="263"/>
        <end position="280"/>
    </location>
</feature>
<comment type="subcellular location">
    <subcellularLocation>
        <location evidence="1">Membrane</location>
        <topology evidence="1">Multi-pass membrane protein</topology>
    </subcellularLocation>
</comment>
<feature type="transmembrane region" description="Helical" evidence="6">
    <location>
        <begin position="148"/>
        <end position="167"/>
    </location>
</feature>
<evidence type="ECO:0000313" key="7">
    <source>
        <dbReference type="EMBL" id="SMC16361.1"/>
    </source>
</evidence>
<dbReference type="RefSeq" id="WP_084088640.1">
    <property type="nucleotide sequence ID" value="NZ_FWXD01000001.1"/>
</dbReference>
<evidence type="ECO:0000256" key="6">
    <source>
        <dbReference type="SAM" id="Phobius"/>
    </source>
</evidence>
<feature type="transmembrane region" description="Helical" evidence="6">
    <location>
        <begin position="300"/>
        <end position="325"/>
    </location>
</feature>
<proteinExistence type="inferred from homology"/>